<organism evidence="2 3">
    <name type="scientific">Actinacidiphila oryziradicis</name>
    <dbReference type="NCBI Taxonomy" id="2571141"/>
    <lineage>
        <taxon>Bacteria</taxon>
        <taxon>Bacillati</taxon>
        <taxon>Actinomycetota</taxon>
        <taxon>Actinomycetes</taxon>
        <taxon>Kitasatosporales</taxon>
        <taxon>Streptomycetaceae</taxon>
        <taxon>Actinacidiphila</taxon>
    </lineage>
</organism>
<dbReference type="Proteomes" id="UP000305778">
    <property type="component" value="Unassembled WGS sequence"/>
</dbReference>
<name>A0A4U0SU06_9ACTN</name>
<feature type="signal peptide" evidence="1">
    <location>
        <begin position="1"/>
        <end position="35"/>
    </location>
</feature>
<dbReference type="PROSITE" id="PS51257">
    <property type="entry name" value="PROKAR_LIPOPROTEIN"/>
    <property type="match status" value="1"/>
</dbReference>
<feature type="chain" id="PRO_5020288109" evidence="1">
    <location>
        <begin position="36"/>
        <end position="334"/>
    </location>
</feature>
<dbReference type="OrthoDB" id="4053327at2"/>
<keyword evidence="1" id="KW-0732">Signal</keyword>
<dbReference type="AlphaFoldDB" id="A0A4U0SU06"/>
<protein>
    <submittedName>
        <fullName evidence="2">Uncharacterized protein</fullName>
    </submittedName>
</protein>
<keyword evidence="3" id="KW-1185">Reference proteome</keyword>
<evidence type="ECO:0000313" key="3">
    <source>
        <dbReference type="Proteomes" id="UP000305778"/>
    </source>
</evidence>
<gene>
    <name evidence="2" type="ORF">FCI23_09295</name>
</gene>
<comment type="caution">
    <text evidence="2">The sequence shown here is derived from an EMBL/GenBank/DDBJ whole genome shotgun (WGS) entry which is preliminary data.</text>
</comment>
<sequence length="334" mass="35679">MSLAFRPRPRTSASRALLACAVTGVLALAGCSSRAASQSTSASGITPAALDLLTRSGSYTSNEKALSLAESELIHSCMQALRFPYVVDTSAPPDLGVDLSQRGVQGYGLYAQYASSASHESTSSAATKAAKKTNDQYIRRLPEKQATAFMRALRGTTSDLRDIRMPGTTLTLSIRGCEPAARKRLYGSMVTYAQLRSVPQNLSATLDTRVQHDPGFSALMRKWSTCMTAAGYHYALPADAQDQLKAAYRKQGATAALRRREIAVATADGECALRLRIPTHVITIRKRLAATALTAQQQLAMNQLANEWLTAATTAKHEHVTAVQSSDAGGQGQG</sequence>
<evidence type="ECO:0000313" key="2">
    <source>
        <dbReference type="EMBL" id="TKA11991.1"/>
    </source>
</evidence>
<evidence type="ECO:0000256" key="1">
    <source>
        <dbReference type="SAM" id="SignalP"/>
    </source>
</evidence>
<reference evidence="2 3" key="1">
    <citation type="submission" date="2019-04" db="EMBL/GenBank/DDBJ databases">
        <title>Streptomyces oryziradicis sp. nov., a novel actinomycete isolated from rhizosphere soil of rice (Oryza sativa L.).</title>
        <authorList>
            <person name="Li C."/>
        </authorList>
    </citation>
    <scope>NUCLEOTIDE SEQUENCE [LARGE SCALE GENOMIC DNA]</scope>
    <source>
        <strain evidence="2 3">NEAU-C40</strain>
    </source>
</reference>
<accession>A0A4U0SU06</accession>
<dbReference type="EMBL" id="SUMC01000006">
    <property type="protein sequence ID" value="TKA11991.1"/>
    <property type="molecule type" value="Genomic_DNA"/>
</dbReference>
<dbReference type="RefSeq" id="WP_136722986.1">
    <property type="nucleotide sequence ID" value="NZ_SUMC01000006.1"/>
</dbReference>
<proteinExistence type="predicted"/>